<comment type="caution">
    <text evidence="13">The sequence shown here is derived from an EMBL/GenBank/DDBJ whole genome shotgun (WGS) entry which is preliminary data.</text>
</comment>
<reference evidence="13 14" key="1">
    <citation type="submission" date="2019-03" db="EMBL/GenBank/DDBJ databases">
        <title>New insights into Acidothiobacillus thiooxidans sulfur metabolism through coupled gene expression, solution geochemistry, microscopy and spectroscopy analyses.</title>
        <authorList>
            <person name="Camacho D."/>
            <person name="Frazao R."/>
            <person name="Fouillen A."/>
            <person name="Nanci A."/>
            <person name="Lang B.F."/>
            <person name="Apte S.C."/>
            <person name="Baron C."/>
            <person name="Warren L.A."/>
        </authorList>
    </citation>
    <scope>NUCLEOTIDE SEQUENCE [LARGE SCALE GENOMIC DNA]</scope>
    <source>
        <strain evidence="13 14">ATCC 19377</strain>
    </source>
</reference>
<keyword evidence="10" id="KW-0143">Chaperone</keyword>
<evidence type="ECO:0000313" key="13">
    <source>
        <dbReference type="EMBL" id="TQN51606.1"/>
    </source>
</evidence>
<evidence type="ECO:0000256" key="12">
    <source>
        <dbReference type="ARBA" id="ARBA00023288"/>
    </source>
</evidence>
<keyword evidence="11" id="KW-0998">Cell outer membrane</keyword>
<evidence type="ECO:0000313" key="14">
    <source>
        <dbReference type="Proteomes" id="UP000315403"/>
    </source>
</evidence>
<keyword evidence="6" id="KW-0732">Signal</keyword>
<dbReference type="InterPro" id="IPR004565">
    <property type="entry name" value="OM_lipoprot_LolB"/>
</dbReference>
<dbReference type="InterPro" id="IPR029046">
    <property type="entry name" value="LolA/LolB/LppX"/>
</dbReference>
<proteinExistence type="inferred from homology"/>
<evidence type="ECO:0000256" key="3">
    <source>
        <dbReference type="ARBA" id="ARBA00011245"/>
    </source>
</evidence>
<dbReference type="PROSITE" id="PS51257">
    <property type="entry name" value="PROKAR_LIPOPROTEIN"/>
    <property type="match status" value="1"/>
</dbReference>
<dbReference type="RefSeq" id="WP_210434773.1">
    <property type="nucleotide sequence ID" value="NZ_SZUV01000001.1"/>
</dbReference>
<keyword evidence="8" id="KW-0472">Membrane</keyword>
<dbReference type="SUPFAM" id="SSF89392">
    <property type="entry name" value="Prokaryotic lipoproteins and lipoprotein localization factors"/>
    <property type="match status" value="1"/>
</dbReference>
<keyword evidence="12 13" id="KW-0449">Lipoprotein</keyword>
<evidence type="ECO:0000256" key="8">
    <source>
        <dbReference type="ARBA" id="ARBA00023136"/>
    </source>
</evidence>
<protein>
    <recommendedName>
        <fullName evidence="4">Outer-membrane lipoprotein LolB</fullName>
    </recommendedName>
</protein>
<gene>
    <name evidence="13" type="primary">lolB</name>
    <name evidence="13" type="ORF">DLNHIDIE_01481</name>
</gene>
<comment type="subcellular location">
    <subcellularLocation>
        <location evidence="1">Cell outer membrane</location>
        <topology evidence="1">Lipid-anchor</topology>
    </subcellularLocation>
</comment>
<comment type="similarity">
    <text evidence="2">Belongs to the LolB family.</text>
</comment>
<evidence type="ECO:0000256" key="4">
    <source>
        <dbReference type="ARBA" id="ARBA00016202"/>
    </source>
</evidence>
<evidence type="ECO:0000256" key="6">
    <source>
        <dbReference type="ARBA" id="ARBA00022729"/>
    </source>
</evidence>
<dbReference type="EMBL" id="SZUV01000001">
    <property type="protein sequence ID" value="TQN51606.1"/>
    <property type="molecule type" value="Genomic_DNA"/>
</dbReference>
<name>A0A543Q5K6_ACITH</name>
<keyword evidence="9" id="KW-0564">Palmitate</keyword>
<dbReference type="GO" id="GO:0009279">
    <property type="term" value="C:cell outer membrane"/>
    <property type="evidence" value="ECO:0007669"/>
    <property type="project" value="UniProtKB-SubCell"/>
</dbReference>
<evidence type="ECO:0000256" key="7">
    <source>
        <dbReference type="ARBA" id="ARBA00022927"/>
    </source>
</evidence>
<evidence type="ECO:0000256" key="11">
    <source>
        <dbReference type="ARBA" id="ARBA00023237"/>
    </source>
</evidence>
<evidence type="ECO:0000256" key="2">
    <source>
        <dbReference type="ARBA" id="ARBA00009696"/>
    </source>
</evidence>
<dbReference type="Gene3D" id="2.50.20.10">
    <property type="entry name" value="Lipoprotein localisation LolA/LolB/LppX"/>
    <property type="match status" value="1"/>
</dbReference>
<dbReference type="GO" id="GO:0015031">
    <property type="term" value="P:protein transport"/>
    <property type="evidence" value="ECO:0007669"/>
    <property type="project" value="UniProtKB-KW"/>
</dbReference>
<sequence length="216" mass="23668">MRPSFLTNFLFAVLNRALQIGAGAILALTLSACATMTPVHPNTSRVLPTAERNQVISSLKYWRASGEAVLSTPKQNENFGFRWKQSPRLQELSIYDPLGRTVARITVEASGAHLETITGEHRQARNLSTLLSMVLHVELPAAELPDWMLGLRGNTSTISNNASGLPNILRSGPWQVHYLQYTPVGGLTMPKLLQANGPDGIALRMAITQWQMGQAE</sequence>
<dbReference type="AlphaFoldDB" id="A0A543Q5K6"/>
<evidence type="ECO:0000256" key="10">
    <source>
        <dbReference type="ARBA" id="ARBA00023186"/>
    </source>
</evidence>
<organism evidence="13 14">
    <name type="scientific">Acidithiobacillus thiooxidans ATCC 19377</name>
    <dbReference type="NCBI Taxonomy" id="637390"/>
    <lineage>
        <taxon>Bacteria</taxon>
        <taxon>Pseudomonadati</taxon>
        <taxon>Pseudomonadota</taxon>
        <taxon>Acidithiobacillia</taxon>
        <taxon>Acidithiobacillales</taxon>
        <taxon>Acidithiobacillaceae</taxon>
        <taxon>Acidithiobacillus</taxon>
    </lineage>
</organism>
<dbReference type="Pfam" id="PF03550">
    <property type="entry name" value="LolB"/>
    <property type="match status" value="1"/>
</dbReference>
<evidence type="ECO:0000256" key="9">
    <source>
        <dbReference type="ARBA" id="ARBA00023139"/>
    </source>
</evidence>
<keyword evidence="7" id="KW-0653">Protein transport</keyword>
<dbReference type="Proteomes" id="UP000315403">
    <property type="component" value="Unassembled WGS sequence"/>
</dbReference>
<keyword evidence="5" id="KW-0813">Transport</keyword>
<dbReference type="NCBIfam" id="TIGR00548">
    <property type="entry name" value="lolB"/>
    <property type="match status" value="1"/>
</dbReference>
<dbReference type="CDD" id="cd16326">
    <property type="entry name" value="LolB"/>
    <property type="match status" value="1"/>
</dbReference>
<evidence type="ECO:0000256" key="1">
    <source>
        <dbReference type="ARBA" id="ARBA00004459"/>
    </source>
</evidence>
<accession>A0A543Q5K6</accession>
<comment type="subunit">
    <text evidence="3">Monomer.</text>
</comment>
<evidence type="ECO:0000256" key="5">
    <source>
        <dbReference type="ARBA" id="ARBA00022448"/>
    </source>
</evidence>